<protein>
    <submittedName>
        <fullName evidence="2">Osmotically inducible protein C</fullName>
    </submittedName>
</protein>
<dbReference type="GeneID" id="66536599"/>
<reference evidence="2 3" key="1">
    <citation type="submission" date="2017-09" db="EMBL/GenBank/DDBJ databases">
        <title>Complete Genome Sequences of Two Strains of the Meat Spoilage Bacterium Brochothrix thermosphacta Isolated from Ground Chicken.</title>
        <authorList>
            <person name="Paoli G.C."/>
            <person name="Wijey C."/>
            <person name="Chen C.-Y."/>
            <person name="Nguyen L."/>
            <person name="Yan X."/>
            <person name="Irwin P.L."/>
        </authorList>
    </citation>
    <scope>NUCLEOTIDE SEQUENCE [LARGE SCALE GENOMIC DNA]</scope>
    <source>
        <strain evidence="2 3">BI</strain>
    </source>
</reference>
<organism evidence="2 3">
    <name type="scientific">Brochothrix thermosphacta</name>
    <name type="common">Microbacterium thermosphactum</name>
    <dbReference type="NCBI Taxonomy" id="2756"/>
    <lineage>
        <taxon>Bacteria</taxon>
        <taxon>Bacillati</taxon>
        <taxon>Bacillota</taxon>
        <taxon>Bacilli</taxon>
        <taxon>Bacillales</taxon>
        <taxon>Listeriaceae</taxon>
        <taxon>Brochothrix</taxon>
    </lineage>
</organism>
<evidence type="ECO:0000313" key="2">
    <source>
        <dbReference type="EMBL" id="ATF26683.1"/>
    </source>
</evidence>
<comment type="similarity">
    <text evidence="1">Belongs to the OsmC/Ohr family.</text>
</comment>
<accession>A0A1D2LZ74</accession>
<dbReference type="KEGG" id="bths:CNY62_09970"/>
<dbReference type="OrthoDB" id="9797508at2"/>
<dbReference type="Proteomes" id="UP000243591">
    <property type="component" value="Chromosome"/>
</dbReference>
<dbReference type="SUPFAM" id="SSF82784">
    <property type="entry name" value="OsmC-like"/>
    <property type="match status" value="1"/>
</dbReference>
<gene>
    <name evidence="2" type="ORF">CNY62_09970</name>
</gene>
<dbReference type="PANTHER" id="PTHR33797">
    <property type="entry name" value="ORGANIC HYDROPEROXIDE RESISTANCE PROTEIN-LIKE"/>
    <property type="match status" value="1"/>
</dbReference>
<dbReference type="Gene3D" id="3.30.300.20">
    <property type="match status" value="1"/>
</dbReference>
<dbReference type="InterPro" id="IPR015946">
    <property type="entry name" value="KH_dom-like_a/b"/>
</dbReference>
<dbReference type="InterPro" id="IPR003718">
    <property type="entry name" value="OsmC/Ohr_fam"/>
</dbReference>
<name>A0A1D2LZ74_BROTH</name>
<evidence type="ECO:0000256" key="1">
    <source>
        <dbReference type="ARBA" id="ARBA00007378"/>
    </source>
</evidence>
<dbReference type="EMBL" id="CP023483">
    <property type="protein sequence ID" value="ATF26683.1"/>
    <property type="molecule type" value="Genomic_DNA"/>
</dbReference>
<dbReference type="RefSeq" id="WP_029091221.1">
    <property type="nucleotide sequence ID" value="NZ_CBCPHX010000010.1"/>
</dbReference>
<dbReference type="STRING" id="2756.BFR44_10845"/>
<dbReference type="Gene3D" id="2.20.25.10">
    <property type="match status" value="1"/>
</dbReference>
<dbReference type="NCBIfam" id="TIGR03561">
    <property type="entry name" value="organ_hyd_perox"/>
    <property type="match status" value="1"/>
</dbReference>
<dbReference type="InterPro" id="IPR036102">
    <property type="entry name" value="OsmC/Ohrsf"/>
</dbReference>
<sequence>MKKLFETTVINTGGRKGEVSSPDNVFYYDISAPTELGGDGGSGTNPEQLFAAGYSACFNSALELVLQRSKITAESKVSATVSLYSDPEDNGFKLGVIMDVELPGVEKELAQSLVEKAHQVCPYSKATSGNIDVTLNLINA</sequence>
<dbReference type="Pfam" id="PF02566">
    <property type="entry name" value="OsmC"/>
    <property type="match status" value="1"/>
</dbReference>
<dbReference type="GO" id="GO:0006979">
    <property type="term" value="P:response to oxidative stress"/>
    <property type="evidence" value="ECO:0007669"/>
    <property type="project" value="InterPro"/>
</dbReference>
<keyword evidence="3" id="KW-1185">Reference proteome</keyword>
<evidence type="ECO:0000313" key="3">
    <source>
        <dbReference type="Proteomes" id="UP000243591"/>
    </source>
</evidence>
<dbReference type="AlphaFoldDB" id="A0A1D2LZ74"/>
<dbReference type="PANTHER" id="PTHR33797:SF2">
    <property type="entry name" value="ORGANIC HYDROPEROXIDE RESISTANCE PROTEIN-LIKE"/>
    <property type="match status" value="1"/>
</dbReference>
<dbReference type="InterPro" id="IPR019953">
    <property type="entry name" value="OHR"/>
</dbReference>
<proteinExistence type="inferred from homology"/>